<protein>
    <submittedName>
        <fullName evidence="1">Uncharacterized protein</fullName>
    </submittedName>
</protein>
<reference evidence="2" key="1">
    <citation type="journal article" date="2019" name="Int. J. Syst. Evol. Microbiol.">
        <title>The Global Catalogue of Microorganisms (GCM) 10K type strain sequencing project: providing services to taxonomists for standard genome sequencing and annotation.</title>
        <authorList>
            <consortium name="The Broad Institute Genomics Platform"/>
            <consortium name="The Broad Institute Genome Sequencing Center for Infectious Disease"/>
            <person name="Wu L."/>
            <person name="Ma J."/>
        </authorList>
    </citation>
    <scope>NUCLEOTIDE SEQUENCE [LARGE SCALE GENOMIC DNA]</scope>
    <source>
        <strain evidence="2">CGMCC 1.10106</strain>
    </source>
</reference>
<accession>A0ABQ1G701</accession>
<organism evidence="1 2">
    <name type="scientific">Sphingomonas psychrolutea</name>
    <dbReference type="NCBI Taxonomy" id="1259676"/>
    <lineage>
        <taxon>Bacteria</taxon>
        <taxon>Pseudomonadati</taxon>
        <taxon>Pseudomonadota</taxon>
        <taxon>Alphaproteobacteria</taxon>
        <taxon>Sphingomonadales</taxon>
        <taxon>Sphingomonadaceae</taxon>
        <taxon>Sphingomonas</taxon>
    </lineage>
</organism>
<dbReference type="RefSeq" id="WP_188445299.1">
    <property type="nucleotide sequence ID" value="NZ_BMDW01000002.1"/>
</dbReference>
<proteinExistence type="predicted"/>
<evidence type="ECO:0000313" key="2">
    <source>
        <dbReference type="Proteomes" id="UP000618591"/>
    </source>
</evidence>
<comment type="caution">
    <text evidence="1">The sequence shown here is derived from an EMBL/GenBank/DDBJ whole genome shotgun (WGS) entry which is preliminary data.</text>
</comment>
<keyword evidence="2" id="KW-1185">Reference proteome</keyword>
<dbReference type="Proteomes" id="UP000618591">
    <property type="component" value="Unassembled WGS sequence"/>
</dbReference>
<sequence>MAKKPAAGTSGRHEFLPKTKKLIAERASYRCVVPGCKVPTIGPGAKFDDVSNAGSASHIYSAAENGPRGRAGLTPTQIKSPQNGIWTCRTHGTEIDNNKGERYPAALLLGWKALQEAQLRREQDGRHTPVGWIHELKIIQSWLFKSDEALTLGKATLLQGPPFGKSALCDWISTSLGGKHEDRWISSLGLTILNLKIFAPEEQAIELKFDNQQRTFAANGVPVSEAPKRGSAVFFRQSAWSLYPRSDDDDDDELIGQLLGFERDVVRGLIHDIQRNGTKWGRLIAFYHEEDFEDDDHGEPVPTGGRTWTLRRGGPTGVTFRGLAGSEQERILIEFAAALARERAAFSPTVLLLDGSGWNFDDGNMALLAEYLIGQPFQTILTMRGGWQPNQAAPWWGWSRVVLIGKQYSAQIASHDW</sequence>
<dbReference type="EMBL" id="BMDW01000002">
    <property type="protein sequence ID" value="GGA37968.1"/>
    <property type="molecule type" value="Genomic_DNA"/>
</dbReference>
<name>A0ABQ1G701_9SPHN</name>
<evidence type="ECO:0000313" key="1">
    <source>
        <dbReference type="EMBL" id="GGA37968.1"/>
    </source>
</evidence>
<gene>
    <name evidence="1" type="ORF">GCM10011395_05350</name>
</gene>